<dbReference type="InterPro" id="IPR018306">
    <property type="entry name" value="Phage_T5_Orf172_DNA-bd"/>
</dbReference>
<protein>
    <submittedName>
        <fullName evidence="2">GIY-YIG nuclease family protein</fullName>
    </submittedName>
</protein>
<dbReference type="Proteomes" id="UP000481583">
    <property type="component" value="Unassembled WGS sequence"/>
</dbReference>
<sequence>MADAEQRYIYVIGSAATPLVKIGTAADPSARLCAFQTGSPTPLTLLWTCPGGRDLELALHQHFANHRAHGEWFDLRPLGDTSIKVVESAVAVVTAALEESRAIPPAVPDWPKYDPERPYYLWLQQRAVKPEEGRCWCGHQAATHNPEPPHPCAGDCPWGNSSSWCLCTEYDESAEAIAEAEAYNAAHPLPPEIERLI</sequence>
<dbReference type="SMART" id="SM00974">
    <property type="entry name" value="T5orf172"/>
    <property type="match status" value="1"/>
</dbReference>
<evidence type="ECO:0000313" key="3">
    <source>
        <dbReference type="Proteomes" id="UP000481583"/>
    </source>
</evidence>
<proteinExistence type="predicted"/>
<feature type="domain" description="Bacteriophage T5 Orf172 DNA-binding" evidence="1">
    <location>
        <begin position="14"/>
        <end position="93"/>
    </location>
</feature>
<dbReference type="RefSeq" id="WP_165231965.1">
    <property type="nucleotide sequence ID" value="NZ_JAAKZV010000010.1"/>
</dbReference>
<dbReference type="AlphaFoldDB" id="A0A6G4TVT6"/>
<name>A0A6G4TVT6_9ACTN</name>
<keyword evidence="3" id="KW-1185">Reference proteome</keyword>
<dbReference type="EMBL" id="JAAKZV010000010">
    <property type="protein sequence ID" value="NGN63157.1"/>
    <property type="molecule type" value="Genomic_DNA"/>
</dbReference>
<comment type="caution">
    <text evidence="2">The sequence shown here is derived from an EMBL/GenBank/DDBJ whole genome shotgun (WGS) entry which is preliminary data.</text>
</comment>
<organism evidence="2 3">
    <name type="scientific">Streptomyces coryli</name>
    <dbReference type="NCBI Taxonomy" id="1128680"/>
    <lineage>
        <taxon>Bacteria</taxon>
        <taxon>Bacillati</taxon>
        <taxon>Actinomycetota</taxon>
        <taxon>Actinomycetes</taxon>
        <taxon>Kitasatosporales</taxon>
        <taxon>Streptomycetaceae</taxon>
        <taxon>Streptomyces</taxon>
    </lineage>
</organism>
<accession>A0A6G4TVT6</accession>
<dbReference type="Pfam" id="PF13455">
    <property type="entry name" value="MUG113"/>
    <property type="match status" value="1"/>
</dbReference>
<gene>
    <name evidence="2" type="ORF">G5C51_04445</name>
</gene>
<evidence type="ECO:0000313" key="2">
    <source>
        <dbReference type="EMBL" id="NGN63157.1"/>
    </source>
</evidence>
<reference evidence="2 3" key="1">
    <citation type="submission" date="2020-02" db="EMBL/GenBank/DDBJ databases">
        <title>Whole-genome analyses of novel actinobacteria.</title>
        <authorList>
            <person name="Sahin N."/>
        </authorList>
    </citation>
    <scope>NUCLEOTIDE SEQUENCE [LARGE SCALE GENOMIC DNA]</scope>
    <source>
        <strain evidence="2 3">A7024</strain>
    </source>
</reference>
<evidence type="ECO:0000259" key="1">
    <source>
        <dbReference type="SMART" id="SM00974"/>
    </source>
</evidence>